<reference evidence="2" key="1">
    <citation type="journal article" date="2019" name="bioRxiv">
        <title>The Genome of the Zebra Mussel, Dreissena polymorpha: A Resource for Invasive Species Research.</title>
        <authorList>
            <person name="McCartney M.A."/>
            <person name="Auch B."/>
            <person name="Kono T."/>
            <person name="Mallez S."/>
            <person name="Zhang Y."/>
            <person name="Obille A."/>
            <person name="Becker A."/>
            <person name="Abrahante J.E."/>
            <person name="Garbe J."/>
            <person name="Badalamenti J.P."/>
            <person name="Herman A."/>
            <person name="Mangelson H."/>
            <person name="Liachko I."/>
            <person name="Sullivan S."/>
            <person name="Sone E.D."/>
            <person name="Koren S."/>
            <person name="Silverstein K.A.T."/>
            <person name="Beckman K.B."/>
            <person name="Gohl D.M."/>
        </authorList>
    </citation>
    <scope>NUCLEOTIDE SEQUENCE</scope>
    <source>
        <strain evidence="2">Duluth1</strain>
        <tissue evidence="2">Whole animal</tissue>
    </source>
</reference>
<comment type="caution">
    <text evidence="2">The sequence shown here is derived from an EMBL/GenBank/DDBJ whole genome shotgun (WGS) entry which is preliminary data.</text>
</comment>
<reference evidence="2" key="2">
    <citation type="submission" date="2020-11" db="EMBL/GenBank/DDBJ databases">
        <authorList>
            <person name="McCartney M.A."/>
            <person name="Auch B."/>
            <person name="Kono T."/>
            <person name="Mallez S."/>
            <person name="Becker A."/>
            <person name="Gohl D.M."/>
            <person name="Silverstein K.A.T."/>
            <person name="Koren S."/>
            <person name="Bechman K.B."/>
            <person name="Herman A."/>
            <person name="Abrahante J.E."/>
            <person name="Garbe J."/>
        </authorList>
    </citation>
    <scope>NUCLEOTIDE SEQUENCE</scope>
    <source>
        <strain evidence="2">Duluth1</strain>
        <tissue evidence="2">Whole animal</tissue>
    </source>
</reference>
<proteinExistence type="predicted"/>
<organism evidence="2 3">
    <name type="scientific">Dreissena polymorpha</name>
    <name type="common">Zebra mussel</name>
    <name type="synonym">Mytilus polymorpha</name>
    <dbReference type="NCBI Taxonomy" id="45954"/>
    <lineage>
        <taxon>Eukaryota</taxon>
        <taxon>Metazoa</taxon>
        <taxon>Spiralia</taxon>
        <taxon>Lophotrochozoa</taxon>
        <taxon>Mollusca</taxon>
        <taxon>Bivalvia</taxon>
        <taxon>Autobranchia</taxon>
        <taxon>Heteroconchia</taxon>
        <taxon>Euheterodonta</taxon>
        <taxon>Imparidentia</taxon>
        <taxon>Neoheterodontei</taxon>
        <taxon>Myida</taxon>
        <taxon>Dreissenoidea</taxon>
        <taxon>Dreissenidae</taxon>
        <taxon>Dreissena</taxon>
    </lineage>
</organism>
<accession>A0A9D4LKE7</accession>
<feature type="region of interest" description="Disordered" evidence="1">
    <location>
        <begin position="197"/>
        <end position="226"/>
    </location>
</feature>
<dbReference type="EMBL" id="JAIWYP010000003">
    <property type="protein sequence ID" value="KAH3859062.1"/>
    <property type="molecule type" value="Genomic_DNA"/>
</dbReference>
<name>A0A9D4LKE7_DREPO</name>
<sequence length="265" mass="29952">MFSPEDRVNNSPDVSPSAANAILQQIRLERVLKRFGYFACNNISTSLSSPNVDIRQCADPTKIQWPLHRKLTQYQKRAHKTSLSPINLQKTPRQGVAGCLIASDPFLRPKPDASLFNRKAEVFSTFSPKKSPRRLPSIQSENITIDKNVLVSDAKFVKHLMQKCKNNNPLKLPAINSDKRLSGHWKKKISKESEFHKWERDPKEYSTGSSKPFSGHRIQASGRRKGGCRLLKAADDSIPVYQRKISSTIQDGIKTRLKQFGGSQE</sequence>
<dbReference type="Proteomes" id="UP000828390">
    <property type="component" value="Unassembled WGS sequence"/>
</dbReference>
<protein>
    <submittedName>
        <fullName evidence="2">Uncharacterized protein</fullName>
    </submittedName>
</protein>
<gene>
    <name evidence="2" type="ORF">DPMN_101708</name>
</gene>
<evidence type="ECO:0000313" key="2">
    <source>
        <dbReference type="EMBL" id="KAH3859062.1"/>
    </source>
</evidence>
<evidence type="ECO:0000313" key="3">
    <source>
        <dbReference type="Proteomes" id="UP000828390"/>
    </source>
</evidence>
<keyword evidence="3" id="KW-1185">Reference proteome</keyword>
<evidence type="ECO:0000256" key="1">
    <source>
        <dbReference type="SAM" id="MobiDB-lite"/>
    </source>
</evidence>
<dbReference type="AlphaFoldDB" id="A0A9D4LKE7"/>